<reference evidence="3" key="2">
    <citation type="submission" date="2016-06" db="UniProtKB">
        <authorList>
            <consortium name="WormBaseParasite"/>
        </authorList>
    </citation>
    <scope>IDENTIFICATION</scope>
</reference>
<keyword evidence="2" id="KW-1185">Reference proteome</keyword>
<evidence type="ECO:0000256" key="1">
    <source>
        <dbReference type="SAM" id="Phobius"/>
    </source>
</evidence>
<dbReference type="AlphaFoldDB" id="A0A183CP92"/>
<protein>
    <submittedName>
        <fullName evidence="3">Leptin receptor</fullName>
    </submittedName>
</protein>
<sequence>VVCSDSVPEKMDSITAWNNLSMWTISTIIEHLALFIFP</sequence>
<name>A0A183CP92_GLOPA</name>
<organism evidence="2 3">
    <name type="scientific">Globodera pallida</name>
    <name type="common">Potato cyst nematode worm</name>
    <name type="synonym">Heterodera pallida</name>
    <dbReference type="NCBI Taxonomy" id="36090"/>
    <lineage>
        <taxon>Eukaryota</taxon>
        <taxon>Metazoa</taxon>
        <taxon>Ecdysozoa</taxon>
        <taxon>Nematoda</taxon>
        <taxon>Chromadorea</taxon>
        <taxon>Rhabditida</taxon>
        <taxon>Tylenchina</taxon>
        <taxon>Tylenchomorpha</taxon>
        <taxon>Tylenchoidea</taxon>
        <taxon>Heteroderidae</taxon>
        <taxon>Heteroderinae</taxon>
        <taxon>Globodera</taxon>
    </lineage>
</organism>
<accession>A0A183CP92</accession>
<keyword evidence="1" id="KW-1133">Transmembrane helix</keyword>
<dbReference type="WBParaSite" id="GPLIN_001469900">
    <property type="protein sequence ID" value="GPLIN_001469900"/>
    <property type="gene ID" value="GPLIN_001469900"/>
</dbReference>
<dbReference type="Proteomes" id="UP000050741">
    <property type="component" value="Unassembled WGS sequence"/>
</dbReference>
<proteinExistence type="predicted"/>
<evidence type="ECO:0000313" key="2">
    <source>
        <dbReference type="Proteomes" id="UP000050741"/>
    </source>
</evidence>
<keyword evidence="1" id="KW-0812">Transmembrane</keyword>
<reference evidence="2" key="1">
    <citation type="submission" date="2014-05" db="EMBL/GenBank/DDBJ databases">
        <title>The genome and life-stage specific transcriptomes of Globodera pallida elucidate key aspects of plant parasitism by a cyst nematode.</title>
        <authorList>
            <person name="Cotton J.A."/>
            <person name="Lilley C.J."/>
            <person name="Jones L.M."/>
            <person name="Kikuchi T."/>
            <person name="Reid A.J."/>
            <person name="Thorpe P."/>
            <person name="Tsai I.J."/>
            <person name="Beasley H."/>
            <person name="Blok V."/>
            <person name="Cock P.J.A."/>
            <person name="Van den Akker S.E."/>
            <person name="Holroyd N."/>
            <person name="Hunt M."/>
            <person name="Mantelin S."/>
            <person name="Naghra H."/>
            <person name="Pain A."/>
            <person name="Palomares-Rius J.E."/>
            <person name="Zarowiecki M."/>
            <person name="Berriman M."/>
            <person name="Jones J.T."/>
            <person name="Urwin P.E."/>
        </authorList>
    </citation>
    <scope>NUCLEOTIDE SEQUENCE [LARGE SCALE GENOMIC DNA]</scope>
    <source>
        <strain evidence="2">Lindley</strain>
    </source>
</reference>
<feature type="transmembrane region" description="Helical" evidence="1">
    <location>
        <begin position="20"/>
        <end position="37"/>
    </location>
</feature>
<keyword evidence="1" id="KW-0472">Membrane</keyword>
<evidence type="ECO:0000313" key="3">
    <source>
        <dbReference type="WBParaSite" id="GPLIN_001469900"/>
    </source>
</evidence>